<feature type="compositionally biased region" description="Polar residues" evidence="2">
    <location>
        <begin position="489"/>
        <end position="505"/>
    </location>
</feature>
<feature type="coiled-coil region" evidence="1">
    <location>
        <begin position="199"/>
        <end position="247"/>
    </location>
</feature>
<gene>
    <name evidence="3" type="ORF">ADEAN_000688000</name>
</gene>
<proteinExistence type="predicted"/>
<evidence type="ECO:0000256" key="2">
    <source>
        <dbReference type="SAM" id="MobiDB-lite"/>
    </source>
</evidence>
<dbReference type="VEuPathDB" id="TriTrypDB:ADEAN_000688000"/>
<evidence type="ECO:0000313" key="4">
    <source>
        <dbReference type="Proteomes" id="UP000515908"/>
    </source>
</evidence>
<reference evidence="3 4" key="1">
    <citation type="submission" date="2020-08" db="EMBL/GenBank/DDBJ databases">
        <authorList>
            <person name="Newling K."/>
            <person name="Davey J."/>
            <person name="Forrester S."/>
        </authorList>
    </citation>
    <scope>NUCLEOTIDE SEQUENCE [LARGE SCALE GENOMIC DNA]</scope>
    <source>
        <strain evidence="4">Crithidia deanei Carvalho (ATCC PRA-265)</strain>
    </source>
</reference>
<keyword evidence="4" id="KW-1185">Reference proteome</keyword>
<dbReference type="AlphaFoldDB" id="A0A7G2CJ20"/>
<protein>
    <submittedName>
        <fullName evidence="3">Uncharacterized protein</fullName>
    </submittedName>
</protein>
<sequence length="543" mass="59987">MDKVKRDGDDITYLNRVVAEILGEMKTIHGDLDLLRTLNANNQGTEAERKPSVQDGERGTNVAADSGLVEDLANRLASLEERLDTVNHSSEFRDKGLQDEIDDCRRGLRAAARLTDEDVDLLKGLPGLQERLSKVEERAEANENTQESLNEKLTHVLESLNNAGGADGDSGVHPAQFGMLQGTVSALEKQLAELQGKEDKDWTAEIDRLTRAIGELREEASKLGQQVRRTETECERLEDAKENKGARGSIVGSTAVGGNNDDLLQRVLALSSAHDSLTNTVREKTAYLDETKADRTAVQRLGDELHNIKKLMELNSQREAAASGQGDEKVSAANEELIQELQRQLLRQSESTNKGNDMTMDEVERLREMIQQLDYRKADATLVANKAERDYVENALERLMREVEQVLNATNAGLIDTLDKSLNILRDMIDGKATKQDIQRLQLLASRDGASGASPDGLTGFKGYRCLGCNRPMENLRPRSLPSKMDTFLNRTPQNYPQDNVTRSIQQQQQGTALLEQRAASYHSGTKGGRSGTPPLPPIEGPK</sequence>
<feature type="region of interest" description="Disordered" evidence="2">
    <location>
        <begin position="472"/>
        <end position="543"/>
    </location>
</feature>
<feature type="compositionally biased region" description="Pro residues" evidence="2">
    <location>
        <begin position="534"/>
        <end position="543"/>
    </location>
</feature>
<dbReference type="EMBL" id="LR877157">
    <property type="protein sequence ID" value="CAD2219375.1"/>
    <property type="molecule type" value="Genomic_DNA"/>
</dbReference>
<organism evidence="3 4">
    <name type="scientific">Angomonas deanei</name>
    <dbReference type="NCBI Taxonomy" id="59799"/>
    <lineage>
        <taxon>Eukaryota</taxon>
        <taxon>Discoba</taxon>
        <taxon>Euglenozoa</taxon>
        <taxon>Kinetoplastea</taxon>
        <taxon>Metakinetoplastina</taxon>
        <taxon>Trypanosomatida</taxon>
        <taxon>Trypanosomatidae</taxon>
        <taxon>Strigomonadinae</taxon>
        <taxon>Angomonas</taxon>
    </lineage>
</organism>
<evidence type="ECO:0000256" key="1">
    <source>
        <dbReference type="SAM" id="Coils"/>
    </source>
</evidence>
<dbReference type="Proteomes" id="UP000515908">
    <property type="component" value="Chromosome 13"/>
</dbReference>
<evidence type="ECO:0000313" key="3">
    <source>
        <dbReference type="EMBL" id="CAD2219375.1"/>
    </source>
</evidence>
<feature type="coiled-coil region" evidence="1">
    <location>
        <begin position="125"/>
        <end position="152"/>
    </location>
</feature>
<name>A0A7G2CJ20_9TRYP</name>
<accession>A0A7G2CJ20</accession>
<keyword evidence="1" id="KW-0175">Coiled coil</keyword>